<dbReference type="AlphaFoldDB" id="A0AA39JS44"/>
<reference evidence="4" key="1">
    <citation type="submission" date="2023-06" db="EMBL/GenBank/DDBJ databases">
        <authorList>
            <consortium name="Lawrence Berkeley National Laboratory"/>
            <person name="Ahrendt S."/>
            <person name="Sahu N."/>
            <person name="Indic B."/>
            <person name="Wong-Bajracharya J."/>
            <person name="Merenyi Z."/>
            <person name="Ke H.-M."/>
            <person name="Monk M."/>
            <person name="Kocsube S."/>
            <person name="Drula E."/>
            <person name="Lipzen A."/>
            <person name="Balint B."/>
            <person name="Henrissat B."/>
            <person name="Andreopoulos B."/>
            <person name="Martin F.M."/>
            <person name="Harder C.B."/>
            <person name="Rigling D."/>
            <person name="Ford K.L."/>
            <person name="Foster G.D."/>
            <person name="Pangilinan J."/>
            <person name="Papanicolaou A."/>
            <person name="Barry K."/>
            <person name="LaButti K."/>
            <person name="Viragh M."/>
            <person name="Koriabine M."/>
            <person name="Yan M."/>
            <person name="Riley R."/>
            <person name="Champramary S."/>
            <person name="Plett K.L."/>
            <person name="Tsai I.J."/>
            <person name="Slot J."/>
            <person name="Sipos G."/>
            <person name="Plett J."/>
            <person name="Nagy L.G."/>
            <person name="Grigoriev I.V."/>
        </authorList>
    </citation>
    <scope>NUCLEOTIDE SEQUENCE</scope>
    <source>
        <strain evidence="4">CCBAS 213</strain>
    </source>
</reference>
<feature type="chain" id="PRO_5041445149" description="Integral membrane protein" evidence="3">
    <location>
        <begin position="20"/>
        <end position="311"/>
    </location>
</feature>
<dbReference type="EMBL" id="JAUEPS010000045">
    <property type="protein sequence ID" value="KAK0446940.1"/>
    <property type="molecule type" value="Genomic_DNA"/>
</dbReference>
<feature type="transmembrane region" description="Helical" evidence="2">
    <location>
        <begin position="73"/>
        <end position="97"/>
    </location>
</feature>
<proteinExistence type="predicted"/>
<evidence type="ECO:0000256" key="1">
    <source>
        <dbReference type="SAM" id="MobiDB-lite"/>
    </source>
</evidence>
<keyword evidence="5" id="KW-1185">Reference proteome</keyword>
<dbReference type="RefSeq" id="XP_060325965.1">
    <property type="nucleotide sequence ID" value="XM_060474203.1"/>
</dbReference>
<evidence type="ECO:0008006" key="6">
    <source>
        <dbReference type="Google" id="ProtNLM"/>
    </source>
</evidence>
<feature type="transmembrane region" description="Helical" evidence="2">
    <location>
        <begin position="109"/>
        <end position="130"/>
    </location>
</feature>
<feature type="transmembrane region" description="Helical" evidence="2">
    <location>
        <begin position="150"/>
        <end position="173"/>
    </location>
</feature>
<keyword evidence="2" id="KW-0812">Transmembrane</keyword>
<comment type="caution">
    <text evidence="4">The sequence shown here is derived from an EMBL/GenBank/DDBJ whole genome shotgun (WGS) entry which is preliminary data.</text>
</comment>
<feature type="signal peptide" evidence="3">
    <location>
        <begin position="1"/>
        <end position="19"/>
    </location>
</feature>
<name>A0AA39JS44_ARMTA</name>
<feature type="transmembrane region" description="Helical" evidence="2">
    <location>
        <begin position="194"/>
        <end position="212"/>
    </location>
</feature>
<evidence type="ECO:0000256" key="2">
    <source>
        <dbReference type="SAM" id="Phobius"/>
    </source>
</evidence>
<feature type="region of interest" description="Disordered" evidence="1">
    <location>
        <begin position="271"/>
        <end position="311"/>
    </location>
</feature>
<keyword evidence="2" id="KW-1133">Transmembrane helix</keyword>
<keyword evidence="3" id="KW-0732">Signal</keyword>
<organism evidence="4 5">
    <name type="scientific">Armillaria tabescens</name>
    <name type="common">Ringless honey mushroom</name>
    <name type="synonym">Agaricus tabescens</name>
    <dbReference type="NCBI Taxonomy" id="1929756"/>
    <lineage>
        <taxon>Eukaryota</taxon>
        <taxon>Fungi</taxon>
        <taxon>Dikarya</taxon>
        <taxon>Basidiomycota</taxon>
        <taxon>Agaricomycotina</taxon>
        <taxon>Agaricomycetes</taxon>
        <taxon>Agaricomycetidae</taxon>
        <taxon>Agaricales</taxon>
        <taxon>Marasmiineae</taxon>
        <taxon>Physalacriaceae</taxon>
        <taxon>Desarmillaria</taxon>
    </lineage>
</organism>
<feature type="transmembrane region" description="Helical" evidence="2">
    <location>
        <begin position="30"/>
        <end position="53"/>
    </location>
</feature>
<gene>
    <name evidence="4" type="ORF">EV420DRAFT_1568968</name>
</gene>
<dbReference type="GeneID" id="85357751"/>
<protein>
    <recommendedName>
        <fullName evidence="6">Integral membrane protein</fullName>
    </recommendedName>
</protein>
<keyword evidence="2" id="KW-0472">Membrane</keyword>
<evidence type="ECO:0000256" key="3">
    <source>
        <dbReference type="SAM" id="SignalP"/>
    </source>
</evidence>
<sequence>MHGFFTGVLAMTLWTTVQSKNRPHGRGIHFLMIVILLLYIFTTVDVFISWIFLTQSFIMNGKNFWTAYLTNTSMPISIIEGFTACLSTILADASLIWRCWTVWGRSWRVVLVPTICTTLGVVSRAFVLYYSTFWLESGLPPSILYDLKSVNWAVLYTSLVLTTLLWCTILIVYRILKITGIATGIHRYHRAIEVVVDSASLYSAIIAVLLAFQVRNEQIGIYLENVASVMRGIVPTILVGRVAAGHTRPDDDWGGSRSTVSLLEFGNHSISQDRSTGMDAEGDLTLRATPDLEEGLEEGSQSRDYGIAENA</sequence>
<dbReference type="Proteomes" id="UP001175211">
    <property type="component" value="Unassembled WGS sequence"/>
</dbReference>
<accession>A0AA39JS44</accession>
<evidence type="ECO:0000313" key="5">
    <source>
        <dbReference type="Proteomes" id="UP001175211"/>
    </source>
</evidence>
<evidence type="ECO:0000313" key="4">
    <source>
        <dbReference type="EMBL" id="KAK0446940.1"/>
    </source>
</evidence>